<evidence type="ECO:0000313" key="2">
    <source>
        <dbReference type="Proteomes" id="UP000028123"/>
    </source>
</evidence>
<sequence length="107" mass="12771">MCIVFVEYRIDASYHPQYLAWSQRLRDDFPQMNLYEGTEQPGLFVELWSGLSDDQYRFMRAVRTRKDEYAAEPGAWDGTDPERWAPLEQWVPGGRAKIHIWQFQKVK</sequence>
<dbReference type="OrthoDB" id="2967153at2"/>
<protein>
    <recommendedName>
        <fullName evidence="3">NIPSNAP domain-containing protein</fullName>
    </recommendedName>
</protein>
<name>A0A081NTS0_9BACL</name>
<dbReference type="eggNOG" id="ENOG5033ND0">
    <property type="taxonomic scope" value="Bacteria"/>
</dbReference>
<dbReference type="RefSeq" id="WP_036693285.1">
    <property type="nucleotide sequence ID" value="NZ_JNVM01000055.1"/>
</dbReference>
<organism evidence="1 2">
    <name type="scientific">Paenibacillus tyrfis</name>
    <dbReference type="NCBI Taxonomy" id="1501230"/>
    <lineage>
        <taxon>Bacteria</taxon>
        <taxon>Bacillati</taxon>
        <taxon>Bacillota</taxon>
        <taxon>Bacilli</taxon>
        <taxon>Bacillales</taxon>
        <taxon>Paenibacillaceae</taxon>
        <taxon>Paenibacillus</taxon>
    </lineage>
</organism>
<evidence type="ECO:0008006" key="3">
    <source>
        <dbReference type="Google" id="ProtNLM"/>
    </source>
</evidence>
<accession>A0A081NTS0</accession>
<dbReference type="Proteomes" id="UP000028123">
    <property type="component" value="Unassembled WGS sequence"/>
</dbReference>
<reference evidence="1 2" key="1">
    <citation type="submission" date="2014-06" db="EMBL/GenBank/DDBJ databases">
        <title>Draft genome sequence of Paenibacillus sp. MSt1.</title>
        <authorList>
            <person name="Aw Y.K."/>
            <person name="Ong K.S."/>
            <person name="Gan H.M."/>
            <person name="Lee S.M."/>
        </authorList>
    </citation>
    <scope>NUCLEOTIDE SEQUENCE [LARGE SCALE GENOMIC DNA]</scope>
    <source>
        <strain evidence="1 2">MSt1</strain>
    </source>
</reference>
<gene>
    <name evidence="1" type="ORF">ET33_30630</name>
</gene>
<dbReference type="EMBL" id="JNVM01000055">
    <property type="protein sequence ID" value="KEQ21843.1"/>
    <property type="molecule type" value="Genomic_DNA"/>
</dbReference>
<evidence type="ECO:0000313" key="1">
    <source>
        <dbReference type="EMBL" id="KEQ21843.1"/>
    </source>
</evidence>
<comment type="caution">
    <text evidence="1">The sequence shown here is derived from an EMBL/GenBank/DDBJ whole genome shotgun (WGS) entry which is preliminary data.</text>
</comment>
<dbReference type="AlphaFoldDB" id="A0A081NTS0"/>
<proteinExistence type="predicted"/>
<keyword evidence="2" id="KW-1185">Reference proteome</keyword>